<dbReference type="EMBL" id="CP031517">
    <property type="protein sequence ID" value="QOS38937.1"/>
    <property type="molecule type" value="Genomic_DNA"/>
</dbReference>
<feature type="region of interest" description="Disordered" evidence="1">
    <location>
        <begin position="279"/>
        <end position="298"/>
    </location>
</feature>
<feature type="transmembrane region" description="Helical" evidence="2">
    <location>
        <begin position="197"/>
        <end position="220"/>
    </location>
</feature>
<keyword evidence="2" id="KW-1133">Transmembrane helix</keyword>
<evidence type="ECO:0000313" key="4">
    <source>
        <dbReference type="Proteomes" id="UP000593591"/>
    </source>
</evidence>
<protein>
    <recommendedName>
        <fullName evidence="5">Signal peptidase I</fullName>
    </recommendedName>
</protein>
<accession>A0A7M1XI41</accession>
<keyword evidence="2" id="KW-0812">Transmembrane</keyword>
<sequence length="359" mass="40696">MKKEKKNKSKVRKIIEWIITGLVAVLFVVVGIGQITGMMNRENNYGQSLPYGYGNFVVQTDSMEPEYPVSTAIVTHKDDPADIFALWEEIHHSTTKESHIDITFFDSYTGSYEKAQNIPELASTYYEETSNVNTVMTHRLRYIDYREDVELGNGRYIFYVAGTNISQHQSGAGQYQVFSEKELLGVVKINSPVLGGFFGFVASPWGLLILLLIPAMYLIFTSGMDIIRAVKQKDEEEEALAVSGDSSLAGFSKEDQERLKAEMLAEILYGKKDDASSILPKEEKVEEDSSLKDISKDDQERLKAEMLAEMMKEDKSLASMKMTKEVPEEKEDDVLKDISKEDQERLKAEMLAEMMKENH</sequence>
<feature type="region of interest" description="Disordered" evidence="1">
    <location>
        <begin position="314"/>
        <end position="340"/>
    </location>
</feature>
<evidence type="ECO:0000256" key="2">
    <source>
        <dbReference type="SAM" id="Phobius"/>
    </source>
</evidence>
<dbReference type="KEGG" id="trc:DYE49_00080"/>
<gene>
    <name evidence="3" type="ORF">DYE49_00080</name>
</gene>
<evidence type="ECO:0008006" key="5">
    <source>
        <dbReference type="Google" id="ProtNLM"/>
    </source>
</evidence>
<organism evidence="3 4">
    <name type="scientific">Treponema rectale</name>
    <dbReference type="NCBI Taxonomy" id="744512"/>
    <lineage>
        <taxon>Bacteria</taxon>
        <taxon>Pseudomonadati</taxon>
        <taxon>Spirochaetota</taxon>
        <taxon>Spirochaetia</taxon>
        <taxon>Spirochaetales</taxon>
        <taxon>Treponemataceae</taxon>
        <taxon>Treponema</taxon>
    </lineage>
</organism>
<name>A0A7M1XI41_9SPIR</name>
<evidence type="ECO:0000256" key="1">
    <source>
        <dbReference type="SAM" id="MobiDB-lite"/>
    </source>
</evidence>
<dbReference type="AlphaFoldDB" id="A0A7M1XI41"/>
<evidence type="ECO:0000313" key="3">
    <source>
        <dbReference type="EMBL" id="QOS38937.1"/>
    </source>
</evidence>
<keyword evidence="2" id="KW-0472">Membrane</keyword>
<reference evidence="3 4" key="1">
    <citation type="submission" date="2018-08" db="EMBL/GenBank/DDBJ databases">
        <title>The first complete genome of Treponema rectale (CHPAT), a commensal spirochete of the bovine rectum.</title>
        <authorList>
            <person name="Staton G.J."/>
            <person name="Clegg S.R."/>
            <person name="Carter S.D."/>
            <person name="Radford A.D."/>
            <person name="Darby A."/>
            <person name="Hall N."/>
            <person name="Birtles R.J."/>
            <person name="Evans N.J."/>
        </authorList>
    </citation>
    <scope>NUCLEOTIDE SEQUENCE [LARGE SCALE GENOMIC DNA]</scope>
    <source>
        <strain evidence="3 4">CHPA</strain>
    </source>
</reference>
<dbReference type="Proteomes" id="UP000593591">
    <property type="component" value="Chromosome"/>
</dbReference>
<proteinExistence type="predicted"/>
<feature type="transmembrane region" description="Helical" evidence="2">
    <location>
        <begin position="14"/>
        <end position="35"/>
    </location>
</feature>